<reference evidence="3" key="1">
    <citation type="journal article" date="2015" name="Nature">
        <title>Complex archaea that bridge the gap between prokaryotes and eukaryotes.</title>
        <authorList>
            <person name="Spang A."/>
            <person name="Saw J.H."/>
            <person name="Jorgensen S.L."/>
            <person name="Zaremba-Niedzwiedzka K."/>
            <person name="Martijn J."/>
            <person name="Lind A.E."/>
            <person name="van Eijk R."/>
            <person name="Schleper C."/>
            <person name="Guy L."/>
            <person name="Ettema T.J."/>
        </authorList>
    </citation>
    <scope>NUCLEOTIDE SEQUENCE</scope>
</reference>
<dbReference type="PROSITE" id="PS50056">
    <property type="entry name" value="TYR_PHOSPHATASE_2"/>
    <property type="match status" value="1"/>
</dbReference>
<evidence type="ECO:0000259" key="2">
    <source>
        <dbReference type="PROSITE" id="PS50056"/>
    </source>
</evidence>
<dbReference type="PROSITE" id="PS50055">
    <property type="entry name" value="TYR_PHOSPHATASE_PTP"/>
    <property type="match status" value="1"/>
</dbReference>
<dbReference type="InterPro" id="IPR050561">
    <property type="entry name" value="PTP"/>
</dbReference>
<dbReference type="Gene3D" id="3.90.190.10">
    <property type="entry name" value="Protein tyrosine phosphatase superfamily"/>
    <property type="match status" value="1"/>
</dbReference>
<feature type="non-terminal residue" evidence="3">
    <location>
        <position position="161"/>
    </location>
</feature>
<dbReference type="PRINTS" id="PR00700">
    <property type="entry name" value="PRTYPHPHTASE"/>
</dbReference>
<dbReference type="InterPro" id="IPR003595">
    <property type="entry name" value="Tyr_Pase_cat"/>
</dbReference>
<dbReference type="InterPro" id="IPR000242">
    <property type="entry name" value="PTP_cat"/>
</dbReference>
<feature type="domain" description="Tyrosine specific protein phosphatases" evidence="2">
    <location>
        <begin position="84"/>
        <end position="150"/>
    </location>
</feature>
<dbReference type="Pfam" id="PF22785">
    <property type="entry name" value="Tc-R-P"/>
    <property type="match status" value="1"/>
</dbReference>
<evidence type="ECO:0008006" key="4">
    <source>
        <dbReference type="Google" id="ProtNLM"/>
    </source>
</evidence>
<organism evidence="3">
    <name type="scientific">marine sediment metagenome</name>
    <dbReference type="NCBI Taxonomy" id="412755"/>
    <lineage>
        <taxon>unclassified sequences</taxon>
        <taxon>metagenomes</taxon>
        <taxon>ecological metagenomes</taxon>
    </lineage>
</organism>
<gene>
    <name evidence="3" type="ORF">LCGC14_1188540</name>
</gene>
<dbReference type="PROSITE" id="PS00383">
    <property type="entry name" value="TYR_PHOSPHATASE_1"/>
    <property type="match status" value="1"/>
</dbReference>
<dbReference type="InterPro" id="IPR016130">
    <property type="entry name" value="Tyr_Pase_AS"/>
</dbReference>
<evidence type="ECO:0000259" key="1">
    <source>
        <dbReference type="PROSITE" id="PS50055"/>
    </source>
</evidence>
<dbReference type="PANTHER" id="PTHR23339">
    <property type="entry name" value="TYROSINE SPECIFIC PROTEIN PHOSPHATASE AND DUAL SPECIFICITY PROTEIN PHOSPHATASE"/>
    <property type="match status" value="1"/>
</dbReference>
<evidence type="ECO:0000313" key="3">
    <source>
        <dbReference type="EMBL" id="KKM95411.1"/>
    </source>
</evidence>
<name>A0A0F9M7U3_9ZZZZ</name>
<proteinExistence type="predicted"/>
<dbReference type="AlphaFoldDB" id="A0A0F9M7U3"/>
<dbReference type="SUPFAM" id="SSF52799">
    <property type="entry name" value="(Phosphotyrosine protein) phosphatases II"/>
    <property type="match status" value="1"/>
</dbReference>
<sequence>MVRPGYWPEGGQPHRATPFTWIVRNKIAASWWPDTSLIEIYLREGIKVVINCSEFDNRQGLPEDFEYYHINIPDYGTPTDSQIKRFLDITSKHEANKDPIVVHCVAGCGRTGILIVVWAAHKGFLPKDMDPVKWIRRLRPCCLETKEQMDLARKIARKYQK</sequence>
<dbReference type="InterPro" id="IPR029021">
    <property type="entry name" value="Prot-tyrosine_phosphatase-like"/>
</dbReference>
<dbReference type="EMBL" id="LAZR01006011">
    <property type="protein sequence ID" value="KKM95411.1"/>
    <property type="molecule type" value="Genomic_DNA"/>
</dbReference>
<protein>
    <recommendedName>
        <fullName evidence="4">Tyrosine specific protein phosphatases domain-containing protein</fullName>
    </recommendedName>
</protein>
<dbReference type="InterPro" id="IPR000387">
    <property type="entry name" value="Tyr_Pase_dom"/>
</dbReference>
<comment type="caution">
    <text evidence="3">The sequence shown here is derived from an EMBL/GenBank/DDBJ whole genome shotgun (WGS) entry which is preliminary data.</text>
</comment>
<accession>A0A0F9M7U3</accession>
<dbReference type="SMART" id="SM00404">
    <property type="entry name" value="PTPc_motif"/>
    <property type="match status" value="1"/>
</dbReference>
<feature type="domain" description="Tyrosine-protein phosphatase" evidence="1">
    <location>
        <begin position="6"/>
        <end position="117"/>
    </location>
</feature>
<dbReference type="GO" id="GO:0004725">
    <property type="term" value="F:protein tyrosine phosphatase activity"/>
    <property type="evidence" value="ECO:0007669"/>
    <property type="project" value="InterPro"/>
</dbReference>